<dbReference type="InterPro" id="IPR029033">
    <property type="entry name" value="His_PPase_superfam"/>
</dbReference>
<comment type="caution">
    <text evidence="3">The sequence shown here is derived from an EMBL/GenBank/DDBJ whole genome shotgun (WGS) entry which is preliminary data.</text>
</comment>
<protein>
    <submittedName>
        <fullName evidence="3">Similar to Saccharomyces cerevisiae YBR092C PHO3 Constitutively expressed acid phosphatase similar to Pho5p</fullName>
    </submittedName>
</protein>
<keyword evidence="2" id="KW-0472">Membrane</keyword>
<name>A0A0J9XCQ5_GEOCN</name>
<evidence type="ECO:0000256" key="1">
    <source>
        <dbReference type="ARBA" id="ARBA00022801"/>
    </source>
</evidence>
<proteinExistence type="predicted"/>
<dbReference type="PANTHER" id="PTHR20963">
    <property type="entry name" value="MULTIPLE INOSITOL POLYPHOSPHATE PHOSPHATASE-RELATED"/>
    <property type="match status" value="1"/>
</dbReference>
<keyword evidence="2" id="KW-0812">Transmembrane</keyword>
<dbReference type="Pfam" id="PF00328">
    <property type="entry name" value="His_Phos_2"/>
    <property type="match status" value="1"/>
</dbReference>
<evidence type="ECO:0000256" key="2">
    <source>
        <dbReference type="SAM" id="Phobius"/>
    </source>
</evidence>
<keyword evidence="2" id="KW-1133">Transmembrane helix</keyword>
<dbReference type="PANTHER" id="PTHR20963:SF43">
    <property type="entry name" value="PUTATIVE (AFU_ORTHOLOGUE AFUA_7G01240)-RELATED"/>
    <property type="match status" value="1"/>
</dbReference>
<dbReference type="Proteomes" id="UP000242525">
    <property type="component" value="Unassembled WGS sequence"/>
</dbReference>
<dbReference type="SUPFAM" id="SSF53254">
    <property type="entry name" value="Phosphoglycerate mutase-like"/>
    <property type="match status" value="1"/>
</dbReference>
<keyword evidence="4" id="KW-1185">Reference proteome</keyword>
<dbReference type="CDD" id="cd07061">
    <property type="entry name" value="HP_HAP_like"/>
    <property type="match status" value="1"/>
</dbReference>
<evidence type="ECO:0000313" key="3">
    <source>
        <dbReference type="EMBL" id="CDO55038.1"/>
    </source>
</evidence>
<dbReference type="EMBL" id="CCBN010000009">
    <property type="protein sequence ID" value="CDO55038.1"/>
    <property type="molecule type" value="Genomic_DNA"/>
</dbReference>
<accession>A0A0J9XCQ5</accession>
<dbReference type="AlphaFoldDB" id="A0A0J9XCQ5"/>
<dbReference type="InterPro" id="IPR000560">
    <property type="entry name" value="His_Pase_clade-2"/>
</dbReference>
<reference evidence="3" key="1">
    <citation type="submission" date="2014-03" db="EMBL/GenBank/DDBJ databases">
        <authorList>
            <person name="Casaregola S."/>
        </authorList>
    </citation>
    <scope>NUCLEOTIDE SEQUENCE [LARGE SCALE GENOMIC DNA]</scope>
    <source>
        <strain evidence="3">CLIB 918</strain>
    </source>
</reference>
<dbReference type="GO" id="GO:0003993">
    <property type="term" value="F:acid phosphatase activity"/>
    <property type="evidence" value="ECO:0007669"/>
    <property type="project" value="TreeGrafter"/>
</dbReference>
<keyword evidence="1" id="KW-0378">Hydrolase</keyword>
<sequence>MADGQSTSKVSPTTYDSIESEPLLPLPKQERKQKQALLKLILVVQVLIFAALVPLYYYSFSRTGKHPVGSAAPTNSVFPDFDIKQHWGSFSPYFDSGNVYPGVDSAERFAENGLPDEQCRFKQVHVLHRHAERYPTPDSHRPMRKTADKLKRLDSKQAVSHPLLTNWDFGLSTALLVPTGTGTEFSSGALFWATHGRLLFNASEKGYLFYDPSLNLYENGTSAADSLPVLRATSQSRIRTSARNWAAGFFGLFGEDPLVSDEKRDAKPKTKLYELVEQIEGRGINNTLAGYYSCKNAGNSSYTSGVERVEKWVDIYLVKAAERLQKYFFPHLKVESTDLEHVLTPFDAFAIQKLCVHETAAYGNLSPFCTLFTREEWEGYEYSEALSFFGFASYGTVLGASEGAGWIHELLARLEHRTITEPAYGVNVTLTGSEETFPLDQPLYVDLSHDSVIISVITALGLDFLKEDLKSTIIPRERNFRISRLTPFGARLYVELYECTPGDVLVRLKLNNRILPLKGLEHCDGTVCALNDFTKSLAVALKNIDYDEICFGTPENVDWE</sequence>
<feature type="transmembrane region" description="Helical" evidence="2">
    <location>
        <begin position="36"/>
        <end position="58"/>
    </location>
</feature>
<dbReference type="OrthoDB" id="6509975at2759"/>
<dbReference type="STRING" id="1173061.A0A0J9XCQ5"/>
<organism evidence="3 4">
    <name type="scientific">Geotrichum candidum</name>
    <name type="common">Oospora lactis</name>
    <name type="synonym">Dipodascus geotrichum</name>
    <dbReference type="NCBI Taxonomy" id="1173061"/>
    <lineage>
        <taxon>Eukaryota</taxon>
        <taxon>Fungi</taxon>
        <taxon>Dikarya</taxon>
        <taxon>Ascomycota</taxon>
        <taxon>Saccharomycotina</taxon>
        <taxon>Dipodascomycetes</taxon>
        <taxon>Dipodascales</taxon>
        <taxon>Dipodascaceae</taxon>
        <taxon>Geotrichum</taxon>
    </lineage>
</organism>
<gene>
    <name evidence="3" type="ORF">BN980_GECA09s03156g</name>
</gene>
<evidence type="ECO:0000313" key="4">
    <source>
        <dbReference type="Proteomes" id="UP000242525"/>
    </source>
</evidence>
<dbReference type="Gene3D" id="3.40.50.1240">
    <property type="entry name" value="Phosphoglycerate mutase-like"/>
    <property type="match status" value="1"/>
</dbReference>